<reference evidence="2" key="2">
    <citation type="journal article" date="2020" name="Gigascience">
        <title>An improved pig reference genome sequence to enable pig genetics and genomics research.</title>
        <authorList>
            <person name="Warr A."/>
            <person name="Affara N."/>
            <person name="Aken B."/>
            <person name="Beiki H."/>
            <person name="Bickhart D.M."/>
            <person name="Billis K."/>
            <person name="Chow W."/>
            <person name="Eory L."/>
            <person name="Finlayson H.A."/>
            <person name="Flicek P."/>
            <person name="Giron C.G."/>
            <person name="Griffin D.K."/>
            <person name="Hall R."/>
            <person name="Hannum G."/>
            <person name="Hourlier T."/>
            <person name="Howe K."/>
            <person name="Hume D.A."/>
            <person name="Izuogu O."/>
            <person name="Kim K."/>
            <person name="Koren S."/>
            <person name="Liu H."/>
            <person name="Manchanda N."/>
            <person name="Martin F.J."/>
            <person name="Nonneman D.J."/>
            <person name="O'Connor R.E."/>
            <person name="Phillippy A.M."/>
            <person name="Rohrer G.A."/>
            <person name="Rosen B.D."/>
            <person name="Rund L.A."/>
            <person name="Sargent C.A."/>
            <person name="Schook L.B."/>
            <person name="Schroeder S.G."/>
            <person name="Schwartz A.S."/>
            <person name="Skinner B.M."/>
            <person name="Talbot R."/>
            <person name="Tseng E."/>
            <person name="Tuggle C.K."/>
            <person name="Watson M."/>
            <person name="Smith T.P.L."/>
            <person name="Archibald A.L."/>
        </authorList>
    </citation>
    <scope>NUCLEOTIDE SEQUENCE [LARGE SCALE GENOMIC DNA]</scope>
    <source>
        <strain evidence="2">Duroc</strain>
    </source>
</reference>
<keyword evidence="1" id="KW-0472">Membrane</keyword>
<sequence length="131" mass="14853">MVLSGYMPRNGIAESHSSIFSFLRNIHTVFHSNCTNLHFHQQCRRVPFSPHPLQHLLFVGLLMIAILTCVRWCLIVVLMYISVRVLKMGFCGRLVFQGVSWPKVTKYLSKLLASIQADLSAFCMTPGSLEV</sequence>
<evidence type="ECO:0000256" key="1">
    <source>
        <dbReference type="SAM" id="Phobius"/>
    </source>
</evidence>
<evidence type="ECO:0000313" key="3">
    <source>
        <dbReference type="Proteomes" id="UP000008227"/>
    </source>
</evidence>
<protein>
    <submittedName>
        <fullName evidence="2">Uncharacterized protein</fullName>
    </submittedName>
</protein>
<evidence type="ECO:0000313" key="2">
    <source>
        <dbReference type="Ensembl" id="ENSSSCP00000070863.1"/>
    </source>
</evidence>
<keyword evidence="1" id="KW-0812">Transmembrane</keyword>
<dbReference type="Proteomes" id="UP000008227">
    <property type="component" value="Chromosome 14"/>
</dbReference>
<dbReference type="Bgee" id="ENSSSCG00000049861">
    <property type="expression patterns" value="Expressed in metanephros cortex and 4 other cell types or tissues"/>
</dbReference>
<name>A0A5G2R174_PIG</name>
<keyword evidence="1" id="KW-1133">Transmembrane helix</keyword>
<reference evidence="2" key="4">
    <citation type="submission" date="2025-09" db="UniProtKB">
        <authorList>
            <consortium name="Ensembl"/>
        </authorList>
    </citation>
    <scope>IDENTIFICATION</scope>
</reference>
<reference evidence="3" key="1">
    <citation type="submission" date="2009-11" db="EMBL/GenBank/DDBJ databases">
        <authorList>
            <consortium name="Porcine genome sequencing project"/>
        </authorList>
    </citation>
    <scope>NUCLEOTIDE SEQUENCE [LARGE SCALE GENOMIC DNA]</scope>
    <source>
        <strain evidence="3">Duroc</strain>
    </source>
</reference>
<dbReference type="InParanoid" id="A0A5G2R174"/>
<organism evidence="2 3">
    <name type="scientific">Sus scrofa</name>
    <name type="common">Pig</name>
    <dbReference type="NCBI Taxonomy" id="9823"/>
    <lineage>
        <taxon>Eukaryota</taxon>
        <taxon>Metazoa</taxon>
        <taxon>Chordata</taxon>
        <taxon>Craniata</taxon>
        <taxon>Vertebrata</taxon>
        <taxon>Euteleostomi</taxon>
        <taxon>Mammalia</taxon>
        <taxon>Eutheria</taxon>
        <taxon>Laurasiatheria</taxon>
        <taxon>Artiodactyla</taxon>
        <taxon>Suina</taxon>
        <taxon>Suidae</taxon>
        <taxon>Sus</taxon>
    </lineage>
</organism>
<proteinExistence type="predicted"/>
<accession>A0A5G2R174</accession>
<dbReference type="GeneTree" id="ENSGT01150000289080"/>
<dbReference type="Ensembl" id="ENSSSCT00000082487.1">
    <property type="protein sequence ID" value="ENSSSCP00000070863.1"/>
    <property type="gene ID" value="ENSSSCG00000049861.1"/>
</dbReference>
<feature type="transmembrane region" description="Helical" evidence="1">
    <location>
        <begin position="56"/>
        <end position="83"/>
    </location>
</feature>
<keyword evidence="3" id="KW-1185">Reference proteome</keyword>
<reference evidence="2" key="3">
    <citation type="submission" date="2025-08" db="UniProtKB">
        <authorList>
            <consortium name="Ensembl"/>
        </authorList>
    </citation>
    <scope>IDENTIFICATION</scope>
</reference>
<dbReference type="AlphaFoldDB" id="A0A5G2R174"/>